<feature type="region of interest" description="Disordered" evidence="8">
    <location>
        <begin position="1"/>
        <end position="73"/>
    </location>
</feature>
<reference evidence="10 11" key="1">
    <citation type="submission" date="2024-03" db="EMBL/GenBank/DDBJ databases">
        <title>Genome-scale model development and genomic sequencing of the oleaginous clade Lipomyces.</title>
        <authorList>
            <consortium name="Lawrence Berkeley National Laboratory"/>
            <person name="Czajka J.J."/>
            <person name="Han Y."/>
            <person name="Kim J."/>
            <person name="Mondo S.J."/>
            <person name="Hofstad B.A."/>
            <person name="Robles A."/>
            <person name="Haridas S."/>
            <person name="Riley R."/>
            <person name="LaButti K."/>
            <person name="Pangilinan J."/>
            <person name="Andreopoulos W."/>
            <person name="Lipzen A."/>
            <person name="Yan J."/>
            <person name="Wang M."/>
            <person name="Ng V."/>
            <person name="Grigoriev I.V."/>
            <person name="Spatafora J.W."/>
            <person name="Magnuson J.K."/>
            <person name="Baker S.E."/>
            <person name="Pomraning K.R."/>
        </authorList>
    </citation>
    <scope>NUCLEOTIDE SEQUENCE [LARGE SCALE GENOMIC DNA]</scope>
    <source>
        <strain evidence="10 11">Phaff 52-87</strain>
    </source>
</reference>
<organism evidence="10 11">
    <name type="scientific">Myxozyma melibiosi</name>
    <dbReference type="NCBI Taxonomy" id="54550"/>
    <lineage>
        <taxon>Eukaryota</taxon>
        <taxon>Fungi</taxon>
        <taxon>Dikarya</taxon>
        <taxon>Ascomycota</taxon>
        <taxon>Saccharomycotina</taxon>
        <taxon>Lipomycetes</taxon>
        <taxon>Lipomycetales</taxon>
        <taxon>Lipomycetaceae</taxon>
        <taxon>Myxozyma</taxon>
    </lineage>
</organism>
<comment type="caution">
    <text evidence="10">The sequence shown here is derived from an EMBL/GenBank/DDBJ whole genome shotgun (WGS) entry which is preliminary data.</text>
</comment>
<feature type="compositionally biased region" description="Low complexity" evidence="8">
    <location>
        <begin position="819"/>
        <end position="838"/>
    </location>
</feature>
<dbReference type="SUPFAM" id="SSF57701">
    <property type="entry name" value="Zn2/Cys6 DNA-binding domain"/>
    <property type="match status" value="1"/>
</dbReference>
<feature type="compositionally biased region" description="Low complexity" evidence="8">
    <location>
        <begin position="48"/>
        <end position="61"/>
    </location>
</feature>
<keyword evidence="2" id="KW-0479">Metal-binding</keyword>
<feature type="compositionally biased region" description="Acidic residues" evidence="8">
    <location>
        <begin position="37"/>
        <end position="47"/>
    </location>
</feature>
<dbReference type="CDD" id="cd00067">
    <property type="entry name" value="GAL4"/>
    <property type="match status" value="1"/>
</dbReference>
<dbReference type="PANTHER" id="PTHR47540:SF1">
    <property type="entry name" value="ACTIVATOR OF STRESS GENES 1-RELATED"/>
    <property type="match status" value="1"/>
</dbReference>
<protein>
    <submittedName>
        <fullName evidence="10">Fungal-specific transcription factor domain-containing protein</fullName>
    </submittedName>
</protein>
<dbReference type="EMBL" id="JBBJBU010000001">
    <property type="protein sequence ID" value="KAK7208207.1"/>
    <property type="molecule type" value="Genomic_DNA"/>
</dbReference>
<evidence type="ECO:0000259" key="9">
    <source>
        <dbReference type="PROSITE" id="PS50048"/>
    </source>
</evidence>
<dbReference type="PROSITE" id="PS50048">
    <property type="entry name" value="ZN2_CY6_FUNGAL_2"/>
    <property type="match status" value="1"/>
</dbReference>
<feature type="domain" description="Zn(2)-C6 fungal-type" evidence="9">
    <location>
        <begin position="74"/>
        <end position="103"/>
    </location>
</feature>
<keyword evidence="7" id="KW-0539">Nucleus</keyword>
<evidence type="ECO:0000256" key="5">
    <source>
        <dbReference type="ARBA" id="ARBA00023125"/>
    </source>
</evidence>
<dbReference type="GeneID" id="90040598"/>
<dbReference type="RefSeq" id="XP_064771240.1">
    <property type="nucleotide sequence ID" value="XM_064915086.1"/>
</dbReference>
<dbReference type="PROSITE" id="PS00463">
    <property type="entry name" value="ZN2_CY6_FUNGAL_1"/>
    <property type="match status" value="1"/>
</dbReference>
<accession>A0ABR1FEC9</accession>
<keyword evidence="3" id="KW-0862">Zinc</keyword>
<feature type="compositionally biased region" description="Polar residues" evidence="8">
    <location>
        <begin position="1"/>
        <end position="17"/>
    </location>
</feature>
<dbReference type="InterPro" id="IPR051711">
    <property type="entry name" value="Stress_Response_Reg"/>
</dbReference>
<evidence type="ECO:0000256" key="1">
    <source>
        <dbReference type="ARBA" id="ARBA00004123"/>
    </source>
</evidence>
<dbReference type="SMART" id="SM00066">
    <property type="entry name" value="GAL4"/>
    <property type="match status" value="1"/>
</dbReference>
<keyword evidence="6" id="KW-0804">Transcription</keyword>
<feature type="region of interest" description="Disordered" evidence="8">
    <location>
        <begin position="1045"/>
        <end position="1118"/>
    </location>
</feature>
<gene>
    <name evidence="10" type="ORF">BZA70DRAFT_39734</name>
</gene>
<evidence type="ECO:0000256" key="7">
    <source>
        <dbReference type="ARBA" id="ARBA00023242"/>
    </source>
</evidence>
<evidence type="ECO:0000313" key="11">
    <source>
        <dbReference type="Proteomes" id="UP001498771"/>
    </source>
</evidence>
<feature type="compositionally biased region" description="Low complexity" evidence="8">
    <location>
        <begin position="782"/>
        <end position="811"/>
    </location>
</feature>
<proteinExistence type="predicted"/>
<dbReference type="InterPro" id="IPR007219">
    <property type="entry name" value="XnlR_reg_dom"/>
</dbReference>
<evidence type="ECO:0000313" key="10">
    <source>
        <dbReference type="EMBL" id="KAK7208207.1"/>
    </source>
</evidence>
<feature type="compositionally biased region" description="Polar residues" evidence="8">
    <location>
        <begin position="846"/>
        <end position="855"/>
    </location>
</feature>
<name>A0ABR1FEC9_9ASCO</name>
<dbReference type="Gene3D" id="4.10.240.10">
    <property type="entry name" value="Zn(2)-C6 fungal-type DNA-binding domain"/>
    <property type="match status" value="1"/>
</dbReference>
<keyword evidence="4" id="KW-0805">Transcription regulation</keyword>
<comment type="subcellular location">
    <subcellularLocation>
        <location evidence="1">Nucleus</location>
    </subcellularLocation>
</comment>
<evidence type="ECO:0000256" key="6">
    <source>
        <dbReference type="ARBA" id="ARBA00023163"/>
    </source>
</evidence>
<dbReference type="Proteomes" id="UP001498771">
    <property type="component" value="Unassembled WGS sequence"/>
</dbReference>
<keyword evidence="5" id="KW-0238">DNA-binding</keyword>
<sequence length="1141" mass="126472">MMSSLNSKGSKMASNMSHGDDDDSDDEHYEHNVEDHDQQDDSDDDDNPSGPSGSKKSGDNGATPIQKRRRVTRACDECRRKKIKCDGKQPCTHCTVYSYECTYDQPSNRRRNPAPFYINQLESRLQQSTAMLQILMPGVDIFTQGFDINSFTSRLKSSASPTLRELALAARQAANGQVPHTEPAPVEPIMGNTTAVLDSPASISSTSSGTPATSAQDTNIESMVVSLGRLDVDETGHLDYVGHSSGRAFLQHVRARFLNNHPDAIPADLPKQNLYATSPVGNTPPGFPYPDSPSDLYYYQQMAEFKVILPSKEVADTYINAVYDQAFIITHFAHRPSFTRRVEELYATDPDDYTPTQISFLPLVYCYLAVGVLFGRDTRDPSSDEMIDFSEGYMYFVAARNMMDITDARDTDAIQAVGLMVVFLQTTARLSTCYSYIGVALRAALRLGLHRKVSYRFNPIEAEVRKRLFWAIYKMDIHISAMLGLPRCISEDEIDQEQPLEIDDEYITETKILPHPVGTMAKQTVGNQHTKLMAILTRIVEDVYPVKFRSAAAQEGRPANSVSYAKVVELENDLQTWLDALPMELRPGVEPPPQWLQANRLLNMAFCYVKIILYRPFIHYVGQKYRSSMTDQRPYACAANCISTARIVVHLADDLIRRDVLRGAHLFSVYTIFFSAAVLVYYVHEDPYNPHVKEFLRDAELGKTVINHLKGRSTAAARTYELLSGLFQLLDQHMATIGVNNILHQEDTKRKRQTDGQPLYRTASGTMIQRTFAKPSMMRFGNNAQQQQGSTASGGVFMPKQRTSSMTSNSSDKSKKKSVPSASSAAMASSSSRQSSAPPLLPLSVYEQQPHSSNPVPRFPADLKLPARGPAESPTAQMPTGGSDDSPMRGLSHSNTFPVFDQSQSADLTMSSPDNMSMNQGSYDDFLMYTDSMNKNAVNYSPQQPGPLDVDISEMSTFTSSNIDTTLYFPSLGDVAQSGDETMMGQSMAPPMNSSADAQAPAPVNDITADFSSYDGLSLDGLIPSTEKYASDKLEAQMFGRYFPSYTYGDQKPQETSPDIPQVVPQPQEQRQPAVQRERQQQQPQPQPQQQQQQAWQPLTTADGGAAGGDELAGGSDFLSNWDEFLANNADLSSIKLEDPN</sequence>
<evidence type="ECO:0000256" key="4">
    <source>
        <dbReference type="ARBA" id="ARBA00023015"/>
    </source>
</evidence>
<dbReference type="InterPro" id="IPR001138">
    <property type="entry name" value="Zn2Cys6_DnaBD"/>
</dbReference>
<feature type="region of interest" description="Disordered" evidence="8">
    <location>
        <begin position="782"/>
        <end position="889"/>
    </location>
</feature>
<evidence type="ECO:0000256" key="3">
    <source>
        <dbReference type="ARBA" id="ARBA00022833"/>
    </source>
</evidence>
<dbReference type="PANTHER" id="PTHR47540">
    <property type="entry name" value="THIAMINE REPRESSIBLE GENES REGULATORY PROTEIN THI5"/>
    <property type="match status" value="1"/>
</dbReference>
<feature type="compositionally biased region" description="Low complexity" evidence="8">
    <location>
        <begin position="1061"/>
        <end position="1104"/>
    </location>
</feature>
<dbReference type="SMART" id="SM00906">
    <property type="entry name" value="Fungal_trans"/>
    <property type="match status" value="1"/>
</dbReference>
<dbReference type="InterPro" id="IPR036864">
    <property type="entry name" value="Zn2-C6_fun-type_DNA-bd_sf"/>
</dbReference>
<dbReference type="Pfam" id="PF04082">
    <property type="entry name" value="Fungal_trans"/>
    <property type="match status" value="1"/>
</dbReference>
<evidence type="ECO:0000256" key="8">
    <source>
        <dbReference type="SAM" id="MobiDB-lite"/>
    </source>
</evidence>
<dbReference type="Pfam" id="PF00172">
    <property type="entry name" value="Zn_clus"/>
    <property type="match status" value="1"/>
</dbReference>
<dbReference type="CDD" id="cd12148">
    <property type="entry name" value="fungal_TF_MHR"/>
    <property type="match status" value="1"/>
</dbReference>
<evidence type="ECO:0000256" key="2">
    <source>
        <dbReference type="ARBA" id="ARBA00022723"/>
    </source>
</evidence>
<keyword evidence="11" id="KW-1185">Reference proteome</keyword>